<protein>
    <submittedName>
        <fullName evidence="2">Phosphotransferase family protein</fullName>
    </submittedName>
</protein>
<dbReference type="Gene3D" id="3.90.1200.10">
    <property type="match status" value="1"/>
</dbReference>
<sequence length="341" mass="37242">MSELPADERIEARLGPRFERVEIERRLHAVPPHEVYEVSVDGRRAVWKASVTDRGAAGVEGRVLRFVGRETSIPVPEVRDVGEDWFLAAYREDAPAEPADDERVLDRSWLRIAGRTLATLHDEARFDRPGLLTIDGDPADPASGIRVEAATDGNRSGATPDAAWSATADTTWSDALDDLLRAYEASVVGTGYESAIADARNFLVDHADRFDVLDGGAALCHGWFTPDHVGVAGDVTTCVIDFEHALAGSPEWDYWRTAVPLFQGGGWEGPDDAEGTFRDAYESVRPLPDGFDERADAYRAFVAASHIDSLATQRGIDAETREVADFLAAYIGDTLDTVRNS</sequence>
<dbReference type="PANTHER" id="PTHR21310:SF15">
    <property type="entry name" value="AMINOGLYCOSIDE PHOSPHOTRANSFERASE DOMAIN-CONTAINING PROTEIN"/>
    <property type="match status" value="1"/>
</dbReference>
<organism evidence="2 3">
    <name type="scientific">Halovivax cerinus</name>
    <dbReference type="NCBI Taxonomy" id="1487865"/>
    <lineage>
        <taxon>Archaea</taxon>
        <taxon>Methanobacteriati</taxon>
        <taxon>Methanobacteriota</taxon>
        <taxon>Stenosarchaea group</taxon>
        <taxon>Halobacteria</taxon>
        <taxon>Halobacteriales</taxon>
        <taxon>Natrialbaceae</taxon>
        <taxon>Halovivax</taxon>
    </lineage>
</organism>
<dbReference type="EMBL" id="JBHSAQ010000013">
    <property type="protein sequence ID" value="MFC3959659.1"/>
    <property type="molecule type" value="Genomic_DNA"/>
</dbReference>
<dbReference type="Pfam" id="PF01636">
    <property type="entry name" value="APH"/>
    <property type="match status" value="1"/>
</dbReference>
<accession>A0ABD5NRV0</accession>
<dbReference type="SUPFAM" id="SSF56112">
    <property type="entry name" value="Protein kinase-like (PK-like)"/>
    <property type="match status" value="1"/>
</dbReference>
<comment type="caution">
    <text evidence="2">The sequence shown here is derived from an EMBL/GenBank/DDBJ whole genome shotgun (WGS) entry which is preliminary data.</text>
</comment>
<dbReference type="InterPro" id="IPR002575">
    <property type="entry name" value="Aminoglycoside_PTrfase"/>
</dbReference>
<evidence type="ECO:0000313" key="2">
    <source>
        <dbReference type="EMBL" id="MFC3959659.1"/>
    </source>
</evidence>
<dbReference type="InterPro" id="IPR011009">
    <property type="entry name" value="Kinase-like_dom_sf"/>
</dbReference>
<dbReference type="Proteomes" id="UP001595846">
    <property type="component" value="Unassembled WGS sequence"/>
</dbReference>
<reference evidence="2 3" key="1">
    <citation type="journal article" date="2019" name="Int. J. Syst. Evol. Microbiol.">
        <title>The Global Catalogue of Microorganisms (GCM) 10K type strain sequencing project: providing services to taxonomists for standard genome sequencing and annotation.</title>
        <authorList>
            <consortium name="The Broad Institute Genomics Platform"/>
            <consortium name="The Broad Institute Genome Sequencing Center for Infectious Disease"/>
            <person name="Wu L."/>
            <person name="Ma J."/>
        </authorList>
    </citation>
    <scope>NUCLEOTIDE SEQUENCE [LARGE SCALE GENOMIC DNA]</scope>
    <source>
        <strain evidence="2 3">IBRC-M 10256</strain>
    </source>
</reference>
<keyword evidence="3" id="KW-1185">Reference proteome</keyword>
<evidence type="ECO:0000313" key="3">
    <source>
        <dbReference type="Proteomes" id="UP001595846"/>
    </source>
</evidence>
<evidence type="ECO:0000259" key="1">
    <source>
        <dbReference type="Pfam" id="PF01636"/>
    </source>
</evidence>
<gene>
    <name evidence="2" type="ORF">ACFOUR_14955</name>
</gene>
<feature type="domain" description="Aminoglycoside phosphotransferase" evidence="1">
    <location>
        <begin position="56"/>
        <end position="286"/>
    </location>
</feature>
<dbReference type="AlphaFoldDB" id="A0ABD5NRV0"/>
<dbReference type="RefSeq" id="WP_256533171.1">
    <property type="nucleotide sequence ID" value="NZ_CP101824.1"/>
</dbReference>
<dbReference type="InterPro" id="IPR051678">
    <property type="entry name" value="AGP_Transferase"/>
</dbReference>
<name>A0ABD5NRV0_9EURY</name>
<dbReference type="PANTHER" id="PTHR21310">
    <property type="entry name" value="AMINOGLYCOSIDE PHOSPHOTRANSFERASE-RELATED-RELATED"/>
    <property type="match status" value="1"/>
</dbReference>
<proteinExistence type="predicted"/>
<dbReference type="GeneID" id="73902285"/>